<dbReference type="EMBL" id="SKBQ01000144">
    <property type="protein sequence ID" value="TPX17317.1"/>
    <property type="molecule type" value="Genomic_DNA"/>
</dbReference>
<dbReference type="GeneID" id="41979651"/>
<accession>A0A507BBP3</accession>
<dbReference type="RefSeq" id="XP_030999028.1">
    <property type="nucleotide sequence ID" value="XM_031135019.1"/>
</dbReference>
<protein>
    <submittedName>
        <fullName evidence="1">Uncharacterized protein</fullName>
    </submittedName>
</protein>
<dbReference type="OrthoDB" id="5343483at2759"/>
<keyword evidence="2" id="KW-1185">Reference proteome</keyword>
<comment type="caution">
    <text evidence="1">The sequence shown here is derived from an EMBL/GenBank/DDBJ whole genome shotgun (WGS) entry which is preliminary data.</text>
</comment>
<dbReference type="AlphaFoldDB" id="A0A507BBP3"/>
<name>A0A507BBP3_9PEZI</name>
<evidence type="ECO:0000313" key="1">
    <source>
        <dbReference type="EMBL" id="TPX17317.1"/>
    </source>
</evidence>
<organism evidence="1 2">
    <name type="scientific">Thyridium curvatum</name>
    <dbReference type="NCBI Taxonomy" id="1093900"/>
    <lineage>
        <taxon>Eukaryota</taxon>
        <taxon>Fungi</taxon>
        <taxon>Dikarya</taxon>
        <taxon>Ascomycota</taxon>
        <taxon>Pezizomycotina</taxon>
        <taxon>Sordariomycetes</taxon>
        <taxon>Sordariomycetidae</taxon>
        <taxon>Thyridiales</taxon>
        <taxon>Thyridiaceae</taxon>
        <taxon>Thyridium</taxon>
    </lineage>
</organism>
<sequence>MLLLLAQTRGRENPWESYRQAPGSLNSVIRQNPRTRLYPPPHLWTARHVELLGATFVDVDINHTDDNDRDDSQPHLDLPHNVAEVGKLRAYGGNPTNASRFLKSILKNWGFCLDAKDKTTLPFRFGRHICCHLPIQTLCHSFHPPPTTPTVAMVNLYQVTSSRNLRVVDAKAGGRCETIQYLALPCPPAKREPCVLAVLLALAAHLYPSYNAEGLAYPPSVQVHLIDTSPDHPSRGIYLSSADITPQSVASFQHPDDVFLPTPKPLKVRRAWLDLEG</sequence>
<proteinExistence type="predicted"/>
<reference evidence="1 2" key="1">
    <citation type="submission" date="2019-06" db="EMBL/GenBank/DDBJ databases">
        <title>Draft genome sequence of the filamentous fungus Phialemoniopsis curvata isolated from diesel fuel.</title>
        <authorList>
            <person name="Varaljay V.A."/>
            <person name="Lyon W.J."/>
            <person name="Crouch A.L."/>
            <person name="Drake C.E."/>
            <person name="Hollomon J.M."/>
            <person name="Nadeau L.J."/>
            <person name="Nunn H.S."/>
            <person name="Stevenson B.S."/>
            <person name="Bojanowski C.L."/>
            <person name="Crookes-Goodson W.J."/>
        </authorList>
    </citation>
    <scope>NUCLEOTIDE SEQUENCE [LARGE SCALE GENOMIC DNA]</scope>
    <source>
        <strain evidence="1 2">D216</strain>
    </source>
</reference>
<dbReference type="InParanoid" id="A0A507BBP3"/>
<gene>
    <name evidence="1" type="ORF">E0L32_012204</name>
</gene>
<evidence type="ECO:0000313" key="2">
    <source>
        <dbReference type="Proteomes" id="UP000319257"/>
    </source>
</evidence>
<dbReference type="Proteomes" id="UP000319257">
    <property type="component" value="Unassembled WGS sequence"/>
</dbReference>